<protein>
    <submittedName>
        <fullName evidence="1">Uncharacterized protein</fullName>
    </submittedName>
</protein>
<accession>A0A917LQB9</accession>
<proteinExistence type="predicted"/>
<dbReference type="AlphaFoldDB" id="A0A917LQB9"/>
<organism evidence="1 2">
    <name type="scientific">Pseudohongiella nitratireducens</name>
    <dbReference type="NCBI Taxonomy" id="1768907"/>
    <lineage>
        <taxon>Bacteria</taxon>
        <taxon>Pseudomonadati</taxon>
        <taxon>Pseudomonadota</taxon>
        <taxon>Gammaproteobacteria</taxon>
        <taxon>Pseudomonadales</taxon>
        <taxon>Pseudohongiellaceae</taxon>
        <taxon>Pseudohongiella</taxon>
    </lineage>
</organism>
<comment type="caution">
    <text evidence="1">The sequence shown here is derived from an EMBL/GenBank/DDBJ whole genome shotgun (WGS) entry which is preliminary data.</text>
</comment>
<evidence type="ECO:0000313" key="1">
    <source>
        <dbReference type="EMBL" id="GGG51001.1"/>
    </source>
</evidence>
<dbReference type="EMBL" id="BMIY01000002">
    <property type="protein sequence ID" value="GGG51001.1"/>
    <property type="molecule type" value="Genomic_DNA"/>
</dbReference>
<dbReference type="Proteomes" id="UP000627715">
    <property type="component" value="Unassembled WGS sequence"/>
</dbReference>
<evidence type="ECO:0000313" key="2">
    <source>
        <dbReference type="Proteomes" id="UP000627715"/>
    </source>
</evidence>
<keyword evidence="2" id="KW-1185">Reference proteome</keyword>
<reference evidence="1" key="1">
    <citation type="journal article" date="2014" name="Int. J. Syst. Evol. Microbiol.">
        <title>Complete genome sequence of Corynebacterium casei LMG S-19264T (=DSM 44701T), isolated from a smear-ripened cheese.</title>
        <authorList>
            <consortium name="US DOE Joint Genome Institute (JGI-PGF)"/>
            <person name="Walter F."/>
            <person name="Albersmeier A."/>
            <person name="Kalinowski J."/>
            <person name="Ruckert C."/>
        </authorList>
    </citation>
    <scope>NUCLEOTIDE SEQUENCE</scope>
    <source>
        <strain evidence="1">CGMCC 1.15425</strain>
    </source>
</reference>
<name>A0A917LQB9_9GAMM</name>
<gene>
    <name evidence="1" type="ORF">GCM10011403_05190</name>
</gene>
<reference evidence="1" key="2">
    <citation type="submission" date="2020-09" db="EMBL/GenBank/DDBJ databases">
        <authorList>
            <person name="Sun Q."/>
            <person name="Zhou Y."/>
        </authorList>
    </citation>
    <scope>NUCLEOTIDE SEQUENCE</scope>
    <source>
        <strain evidence="1">CGMCC 1.15425</strain>
    </source>
</reference>
<sequence>MVLATVTVFFAANIAVNMVYDLTIAEADYYRTSCQTGSQEQQARLTVLLVTAHQAGDIASRLCQSESISKAYGSVDVSWKPRTQLSSQELITEAYDVIWSREHVLIGLVPNIGQYYDPLLHFDHYSVYWLSLQNTPVLTAEYFQEKRIGLLADKNSHTHYLLPLESLHRSGIASDSLELVHFQDTNTLYQSFQNGEIDLITGGSGYTSPTPVYSTLIDDDAIAASFFVRQALSNQTIRCELIHALSPLKSLWQGIALHQSVPQTCP</sequence>